<dbReference type="EC" id="4.2.2.n1" evidence="3"/>
<evidence type="ECO:0000256" key="2">
    <source>
        <dbReference type="ARBA" id="ARBA00007734"/>
    </source>
</evidence>
<evidence type="ECO:0000313" key="8">
    <source>
        <dbReference type="EMBL" id="TCL06666.1"/>
    </source>
</evidence>
<accession>A0A4R1NPL2</accession>
<dbReference type="PROSITE" id="PS00922">
    <property type="entry name" value="TRANSGLYCOSYLASE"/>
    <property type="match status" value="1"/>
</dbReference>
<dbReference type="GO" id="GO:0000270">
    <property type="term" value="P:peptidoglycan metabolic process"/>
    <property type="evidence" value="ECO:0007669"/>
    <property type="project" value="InterPro"/>
</dbReference>
<evidence type="ECO:0000256" key="1">
    <source>
        <dbReference type="ARBA" id="ARBA00001420"/>
    </source>
</evidence>
<reference evidence="8 9" key="1">
    <citation type="submission" date="2019-02" db="EMBL/GenBank/DDBJ databases">
        <title>Investigation of anaerobic lignin degradation for improved lignocellulosic biofuels.</title>
        <authorList>
            <person name="Deangelis K."/>
        </authorList>
    </citation>
    <scope>NUCLEOTIDE SEQUENCE [LARGE SCALE GENOMIC DNA]</scope>
    <source>
        <strain evidence="8 9">159R</strain>
    </source>
</reference>
<evidence type="ECO:0000313" key="9">
    <source>
        <dbReference type="Proteomes" id="UP000294555"/>
    </source>
</evidence>
<dbReference type="SMART" id="SM00257">
    <property type="entry name" value="LysM"/>
    <property type="match status" value="2"/>
</dbReference>
<dbReference type="PANTHER" id="PTHR33734">
    <property type="entry name" value="LYSM DOMAIN-CONTAINING GPI-ANCHORED PROTEIN 2"/>
    <property type="match status" value="1"/>
</dbReference>
<evidence type="ECO:0000256" key="5">
    <source>
        <dbReference type="ARBA" id="ARBA00023316"/>
    </source>
</evidence>
<dbReference type="AlphaFoldDB" id="A0A4R1NPL2"/>
<dbReference type="Proteomes" id="UP000294555">
    <property type="component" value="Unassembled WGS sequence"/>
</dbReference>
<dbReference type="EMBL" id="SJOI01000001">
    <property type="protein sequence ID" value="TCL06666.1"/>
    <property type="molecule type" value="Genomic_DNA"/>
</dbReference>
<evidence type="ECO:0000256" key="6">
    <source>
        <dbReference type="SAM" id="MobiDB-lite"/>
    </source>
</evidence>
<keyword evidence="5" id="KW-0961">Cell wall biogenesis/degradation</keyword>
<dbReference type="CDD" id="cd16894">
    <property type="entry name" value="MltD-like"/>
    <property type="match status" value="1"/>
</dbReference>
<feature type="domain" description="LysM" evidence="7">
    <location>
        <begin position="388"/>
        <end position="431"/>
    </location>
</feature>
<gene>
    <name evidence="8" type="ORF">EZJ58_4949</name>
</gene>
<comment type="caution">
    <text evidence="8">The sequence shown here is derived from an EMBL/GenBank/DDBJ whole genome shotgun (WGS) entry which is preliminary data.</text>
</comment>
<dbReference type="NCBIfam" id="NF008050">
    <property type="entry name" value="PRK10783.1"/>
    <property type="match status" value="1"/>
</dbReference>
<dbReference type="PANTHER" id="PTHR33734:SF22">
    <property type="entry name" value="MEMBRANE-BOUND LYTIC MUREIN TRANSGLYCOSYLASE D"/>
    <property type="match status" value="1"/>
</dbReference>
<organism evidence="8 9">
    <name type="scientific">Sodalis ligni</name>
    <dbReference type="NCBI Taxonomy" id="2697027"/>
    <lineage>
        <taxon>Bacteria</taxon>
        <taxon>Pseudomonadati</taxon>
        <taxon>Pseudomonadota</taxon>
        <taxon>Gammaproteobacteria</taxon>
        <taxon>Enterobacterales</taxon>
        <taxon>Bruguierivoracaceae</taxon>
        <taxon>Sodalis</taxon>
    </lineage>
</organism>
<dbReference type="InterPro" id="IPR000189">
    <property type="entry name" value="Transglyc_AS"/>
</dbReference>
<protein>
    <recommendedName>
        <fullName evidence="3">peptidoglycan lytic exotransglycosylase</fullName>
        <ecNumber evidence="3">4.2.2.n1</ecNumber>
    </recommendedName>
</protein>
<dbReference type="GO" id="GO:0071555">
    <property type="term" value="P:cell wall organization"/>
    <property type="evidence" value="ECO:0007669"/>
    <property type="project" value="UniProtKB-KW"/>
</dbReference>
<dbReference type="GO" id="GO:0016020">
    <property type="term" value="C:membrane"/>
    <property type="evidence" value="ECO:0007669"/>
    <property type="project" value="InterPro"/>
</dbReference>
<dbReference type="InterPro" id="IPR036779">
    <property type="entry name" value="LysM_dom_sf"/>
</dbReference>
<dbReference type="CDD" id="cd00118">
    <property type="entry name" value="LysM"/>
    <property type="match status" value="2"/>
</dbReference>
<proteinExistence type="inferred from homology"/>
<dbReference type="FunFam" id="1.10.530.10:FF:000004">
    <property type="entry name" value="Membrane-bound lytic murein transglycosylase D"/>
    <property type="match status" value="1"/>
</dbReference>
<dbReference type="SUPFAM" id="SSF54106">
    <property type="entry name" value="LysM domain"/>
    <property type="match status" value="2"/>
</dbReference>
<feature type="domain" description="LysM" evidence="7">
    <location>
        <begin position="444"/>
        <end position="489"/>
    </location>
</feature>
<dbReference type="InterPro" id="IPR023346">
    <property type="entry name" value="Lysozyme-like_dom_sf"/>
</dbReference>
<evidence type="ECO:0000259" key="7">
    <source>
        <dbReference type="PROSITE" id="PS51782"/>
    </source>
</evidence>
<dbReference type="SUPFAM" id="SSF53955">
    <property type="entry name" value="Lysozyme-like"/>
    <property type="match status" value="1"/>
</dbReference>
<name>A0A4R1NPL2_9GAMM</name>
<dbReference type="Gene3D" id="1.10.530.10">
    <property type="match status" value="1"/>
</dbReference>
<evidence type="ECO:0000256" key="4">
    <source>
        <dbReference type="ARBA" id="ARBA00023239"/>
    </source>
</evidence>
<keyword evidence="4" id="KW-0456">Lyase</keyword>
<comment type="catalytic activity">
    <reaction evidence="1">
        <text>Exolytic cleavage of the (1-&gt;4)-beta-glycosidic linkage between N-acetylmuramic acid (MurNAc) and N-acetylglucosamine (GlcNAc) residues in peptidoglycan, from either the reducing or the non-reducing ends of the peptidoglycan chains, with concomitant formation of a 1,6-anhydrobond in the MurNAc residue.</text>
        <dbReference type="EC" id="4.2.2.n1"/>
    </reaction>
</comment>
<dbReference type="Pfam" id="PF01464">
    <property type="entry name" value="SLT"/>
    <property type="match status" value="1"/>
</dbReference>
<dbReference type="GO" id="GO:0008932">
    <property type="term" value="F:lytic endotransglycosylase activity"/>
    <property type="evidence" value="ECO:0007669"/>
    <property type="project" value="TreeGrafter"/>
</dbReference>
<comment type="similarity">
    <text evidence="2">Belongs to the transglycosylase Slt family.</text>
</comment>
<dbReference type="InterPro" id="IPR008258">
    <property type="entry name" value="Transglycosylase_SLT_dom_1"/>
</dbReference>
<dbReference type="Gene3D" id="3.10.350.10">
    <property type="entry name" value="LysM domain"/>
    <property type="match status" value="2"/>
</dbReference>
<sequence>MAYFCVITGEEGSFLKVLVVLSGCSKYYCLSFKQLLTYTMKTHAILIASVLLVGCQTSRQDDNAPEQHAQSVSSAGQGEAGKYTDERATSARWLDNSSLAQPDLWNFISDELKMQVPENARIREQKKRYLHNKSYLHDVTLRAEPYMYWIVEQIKQRKMPMELVLLPIVESAFDPKATSASKAAGLWQIVPTTGRNYGLKQNQWYDGRRDVVASTTAALDMMQRLNRMFDGDWLLTIAAYNSGEGRIMQAIKSNKARGKPTDFWSLSLPRETTIYVPKMLALSAIIKNSKQYGVVLPKGDDDRALARVEVGQQIELTQAAEMSGLSLTKLKSYNTGYKLNVTAPNGPHYLMLPKAHASQFRDSLAVGDIAAVQSTQLADNKAVGGAKAQYKVRSGDTLSSIAKRLDVKTADLLKWNNLRSSNLKIGQTLQVASNTGIVGNGGSITYQVRKGDSLASIARRHGVDIKDVMRWNNALDSASTLQPGLKLTLFVNGKATDS</sequence>
<dbReference type="Pfam" id="PF01476">
    <property type="entry name" value="LysM"/>
    <property type="match status" value="2"/>
</dbReference>
<dbReference type="FunFam" id="3.10.350.10:FF:000003">
    <property type="entry name" value="Membrane-bound lytic murein transglycosylase D"/>
    <property type="match status" value="1"/>
</dbReference>
<dbReference type="PROSITE" id="PS51782">
    <property type="entry name" value="LYSM"/>
    <property type="match status" value="2"/>
</dbReference>
<keyword evidence="9" id="KW-1185">Reference proteome</keyword>
<evidence type="ECO:0000256" key="3">
    <source>
        <dbReference type="ARBA" id="ARBA00012587"/>
    </source>
</evidence>
<feature type="region of interest" description="Disordered" evidence="6">
    <location>
        <begin position="62"/>
        <end position="82"/>
    </location>
</feature>
<dbReference type="InterPro" id="IPR018392">
    <property type="entry name" value="LysM"/>
</dbReference>